<keyword evidence="1" id="KW-0238">DNA-binding</keyword>
<dbReference type="GO" id="GO:0005634">
    <property type="term" value="C:nucleus"/>
    <property type="evidence" value="ECO:0007669"/>
    <property type="project" value="TreeGrafter"/>
</dbReference>
<dbReference type="AlphaFoldDB" id="A0AAV3PXN5"/>
<accession>A0AAV3PXN5</accession>
<evidence type="ECO:0000313" key="2">
    <source>
        <dbReference type="Proteomes" id="UP001454036"/>
    </source>
</evidence>
<protein>
    <submittedName>
        <fullName evidence="1">DNA-binding transcription factor</fullName>
    </submittedName>
</protein>
<proteinExistence type="predicted"/>
<dbReference type="GO" id="GO:0003677">
    <property type="term" value="F:DNA binding"/>
    <property type="evidence" value="ECO:0007669"/>
    <property type="project" value="UniProtKB-KW"/>
</dbReference>
<dbReference type="Proteomes" id="UP001454036">
    <property type="component" value="Unassembled WGS sequence"/>
</dbReference>
<dbReference type="GO" id="GO:0005829">
    <property type="term" value="C:cytosol"/>
    <property type="evidence" value="ECO:0007669"/>
    <property type="project" value="TreeGrafter"/>
</dbReference>
<organism evidence="1 2">
    <name type="scientific">Lithospermum erythrorhizon</name>
    <name type="common">Purple gromwell</name>
    <name type="synonym">Lithospermum officinale var. erythrorhizon</name>
    <dbReference type="NCBI Taxonomy" id="34254"/>
    <lineage>
        <taxon>Eukaryota</taxon>
        <taxon>Viridiplantae</taxon>
        <taxon>Streptophyta</taxon>
        <taxon>Embryophyta</taxon>
        <taxon>Tracheophyta</taxon>
        <taxon>Spermatophyta</taxon>
        <taxon>Magnoliopsida</taxon>
        <taxon>eudicotyledons</taxon>
        <taxon>Gunneridae</taxon>
        <taxon>Pentapetalae</taxon>
        <taxon>asterids</taxon>
        <taxon>lamiids</taxon>
        <taxon>Boraginales</taxon>
        <taxon>Boraginaceae</taxon>
        <taxon>Boraginoideae</taxon>
        <taxon>Lithospermeae</taxon>
        <taxon>Lithospermum</taxon>
    </lineage>
</organism>
<dbReference type="PANTHER" id="PTHR46175:SF5">
    <property type="entry name" value="ADAGIO PROTEIN 1"/>
    <property type="match status" value="1"/>
</dbReference>
<dbReference type="GO" id="GO:0019005">
    <property type="term" value="C:SCF ubiquitin ligase complex"/>
    <property type="evidence" value="ECO:0007669"/>
    <property type="project" value="TreeGrafter"/>
</dbReference>
<evidence type="ECO:0000313" key="1">
    <source>
        <dbReference type="EMBL" id="GAA0155687.1"/>
    </source>
</evidence>
<keyword evidence="2" id="KW-1185">Reference proteome</keyword>
<dbReference type="Pfam" id="PF24681">
    <property type="entry name" value="Kelch_KLHDC2_KLHL20_DRC7"/>
    <property type="match status" value="1"/>
</dbReference>
<name>A0AAV3PXN5_LITER</name>
<sequence length="144" mass="16297">MDFQNDTFVLDLSSTNPEWQHVKVSSPPPGHWGHTLSSINDSHLVLFRSCGRHGLLNDVFIMDLDAKHPTWHEIFSLAVPRSWHNSCTLDGTKLIVSGCCADSGMLLSDTFLLDPSIETHVWKEINVILESTFSSRTHLICLWR</sequence>
<gene>
    <name evidence="1" type="ORF">LIER_43324</name>
</gene>
<dbReference type="GO" id="GO:0009637">
    <property type="term" value="P:response to blue light"/>
    <property type="evidence" value="ECO:0007669"/>
    <property type="project" value="TreeGrafter"/>
</dbReference>
<reference evidence="1 2" key="1">
    <citation type="submission" date="2024-01" db="EMBL/GenBank/DDBJ databases">
        <title>The complete chloroplast genome sequence of Lithospermum erythrorhizon: insights into the phylogenetic relationship among Boraginaceae species and the maternal lineages of purple gromwells.</title>
        <authorList>
            <person name="Okada T."/>
            <person name="Watanabe K."/>
        </authorList>
    </citation>
    <scope>NUCLEOTIDE SEQUENCE [LARGE SCALE GENOMIC DNA]</scope>
</reference>
<dbReference type="SUPFAM" id="SSF117281">
    <property type="entry name" value="Kelch motif"/>
    <property type="match status" value="1"/>
</dbReference>
<comment type="caution">
    <text evidence="1">The sequence shown here is derived from an EMBL/GenBank/DDBJ whole genome shotgun (WGS) entry which is preliminary data.</text>
</comment>
<dbReference type="PANTHER" id="PTHR46175">
    <property type="entry name" value="BACTERIOOPSIN TRANSCRIPTIONAL ACTIVATOR"/>
    <property type="match status" value="1"/>
</dbReference>
<dbReference type="Gene3D" id="2.120.10.80">
    <property type="entry name" value="Kelch-type beta propeller"/>
    <property type="match status" value="1"/>
</dbReference>
<dbReference type="EMBL" id="BAABME010034322">
    <property type="protein sequence ID" value="GAA0155687.1"/>
    <property type="molecule type" value="Genomic_DNA"/>
</dbReference>
<dbReference type="GO" id="GO:0007623">
    <property type="term" value="P:circadian rhythm"/>
    <property type="evidence" value="ECO:0007669"/>
    <property type="project" value="TreeGrafter"/>
</dbReference>
<dbReference type="InterPro" id="IPR015915">
    <property type="entry name" value="Kelch-typ_b-propeller"/>
</dbReference>